<proteinExistence type="predicted"/>
<evidence type="ECO:0000313" key="1">
    <source>
        <dbReference type="EMBL" id="TFK68350.1"/>
    </source>
</evidence>
<reference evidence="1 2" key="1">
    <citation type="journal article" date="2019" name="Nat. Ecol. Evol.">
        <title>Megaphylogeny resolves global patterns of mushroom evolution.</title>
        <authorList>
            <person name="Varga T."/>
            <person name="Krizsan K."/>
            <person name="Foldi C."/>
            <person name="Dima B."/>
            <person name="Sanchez-Garcia M."/>
            <person name="Sanchez-Ramirez S."/>
            <person name="Szollosi G.J."/>
            <person name="Szarkandi J.G."/>
            <person name="Papp V."/>
            <person name="Albert L."/>
            <person name="Andreopoulos W."/>
            <person name="Angelini C."/>
            <person name="Antonin V."/>
            <person name="Barry K.W."/>
            <person name="Bougher N.L."/>
            <person name="Buchanan P."/>
            <person name="Buyck B."/>
            <person name="Bense V."/>
            <person name="Catcheside P."/>
            <person name="Chovatia M."/>
            <person name="Cooper J."/>
            <person name="Damon W."/>
            <person name="Desjardin D."/>
            <person name="Finy P."/>
            <person name="Geml J."/>
            <person name="Haridas S."/>
            <person name="Hughes K."/>
            <person name="Justo A."/>
            <person name="Karasinski D."/>
            <person name="Kautmanova I."/>
            <person name="Kiss B."/>
            <person name="Kocsube S."/>
            <person name="Kotiranta H."/>
            <person name="LaButti K.M."/>
            <person name="Lechner B.E."/>
            <person name="Liimatainen K."/>
            <person name="Lipzen A."/>
            <person name="Lukacs Z."/>
            <person name="Mihaltcheva S."/>
            <person name="Morgado L.N."/>
            <person name="Niskanen T."/>
            <person name="Noordeloos M.E."/>
            <person name="Ohm R.A."/>
            <person name="Ortiz-Santana B."/>
            <person name="Ovrebo C."/>
            <person name="Racz N."/>
            <person name="Riley R."/>
            <person name="Savchenko A."/>
            <person name="Shiryaev A."/>
            <person name="Soop K."/>
            <person name="Spirin V."/>
            <person name="Szebenyi C."/>
            <person name="Tomsovsky M."/>
            <person name="Tulloss R.E."/>
            <person name="Uehling J."/>
            <person name="Grigoriev I.V."/>
            <person name="Vagvolgyi C."/>
            <person name="Papp T."/>
            <person name="Martin F.M."/>
            <person name="Miettinen O."/>
            <person name="Hibbett D.S."/>
            <person name="Nagy L.G."/>
        </authorList>
    </citation>
    <scope>NUCLEOTIDE SEQUENCE [LARGE SCALE GENOMIC DNA]</scope>
    <source>
        <strain evidence="1 2">NL-1719</strain>
    </source>
</reference>
<organism evidence="1 2">
    <name type="scientific">Pluteus cervinus</name>
    <dbReference type="NCBI Taxonomy" id="181527"/>
    <lineage>
        <taxon>Eukaryota</taxon>
        <taxon>Fungi</taxon>
        <taxon>Dikarya</taxon>
        <taxon>Basidiomycota</taxon>
        <taxon>Agaricomycotina</taxon>
        <taxon>Agaricomycetes</taxon>
        <taxon>Agaricomycetidae</taxon>
        <taxon>Agaricales</taxon>
        <taxon>Pluteineae</taxon>
        <taxon>Pluteaceae</taxon>
        <taxon>Pluteus</taxon>
    </lineage>
</organism>
<name>A0ACD3ARA9_9AGAR</name>
<keyword evidence="2" id="KW-1185">Reference proteome</keyword>
<protein>
    <submittedName>
        <fullName evidence="1">Uncharacterized protein</fullName>
    </submittedName>
</protein>
<gene>
    <name evidence="1" type="ORF">BDN72DRAFT_898212</name>
</gene>
<evidence type="ECO:0000313" key="2">
    <source>
        <dbReference type="Proteomes" id="UP000308600"/>
    </source>
</evidence>
<dbReference type="EMBL" id="ML208354">
    <property type="protein sequence ID" value="TFK68350.1"/>
    <property type="molecule type" value="Genomic_DNA"/>
</dbReference>
<accession>A0ACD3ARA9</accession>
<dbReference type="Proteomes" id="UP000308600">
    <property type="component" value="Unassembled WGS sequence"/>
</dbReference>
<sequence>MAPPSNFNSDQLEFFQNRYSKYRQAQAEGELTDFWESLFLDFFDLWKEEPEGKTRKDQMKYWFRNHKDSRKRGERAGQPVLNLQPLKRKRARTAEEQYSKLYYREKLKEQVDEVLEHKPKGQHAAVIKSMTREAFQNETEEVKHHVRETVMQERNKMKLQREMDKAKNPEYTPEMQAAYTVGLVDKLSNILAELEKKTGWTYSLMCGGPDPKTAGRVQVYGIHRGKNKDGKNFHEVHADAQKGYSMAFVKFLHHKHRSPTANPTGNAFPETNPIQGEATNATNVNESPQVHIAAEATSAEKVSSPPLSHIEREAQAAAVAAPSGAPAEPNLSHEVELAAVTSPLTKPWSSQEQLEAELILGASFHGEGLEGLIPQSAMGGEVYEGFGDEGFDFGGPDDIWTVVENQVAGPIYGMGANGAYPGQADPFNTTSNSFDAMLPTPFAMAGTIPSTNLHEYAITLSPQQRAAIAANVTHPSLDDDLNMLLGTLVPSLDPHVLFPNGFPPEIAALADTSTTGPDIQATTTLTSTEPAHTAAAPTSPAPIIGTPTQPIVPTITTPPKPIAPVLTNEHPAAAPPESERRPQRERKSTNRDLVTLTGGIVDPGINKPRAAKKQRRAGGRG</sequence>